<feature type="region of interest" description="Disordered" evidence="1">
    <location>
        <begin position="1"/>
        <end position="24"/>
    </location>
</feature>
<reference evidence="3" key="1">
    <citation type="submission" date="2018-02" db="EMBL/GenBank/DDBJ databases">
        <authorList>
            <person name="Cohen D.B."/>
            <person name="Kent A.D."/>
        </authorList>
    </citation>
    <scope>NUCLEOTIDE SEQUENCE</scope>
</reference>
<feature type="domain" description="Reverse transcriptase zinc-binding" evidence="2">
    <location>
        <begin position="235"/>
        <end position="300"/>
    </location>
</feature>
<feature type="compositionally biased region" description="Low complexity" evidence="1">
    <location>
        <begin position="9"/>
        <end position="21"/>
    </location>
</feature>
<gene>
    <name evidence="3" type="ORF">FSB_LOCUS4787</name>
</gene>
<protein>
    <recommendedName>
        <fullName evidence="2">Reverse transcriptase zinc-binding domain-containing protein</fullName>
    </recommendedName>
</protein>
<name>A0A2N9EQ11_FAGSY</name>
<evidence type="ECO:0000313" key="3">
    <source>
        <dbReference type="EMBL" id="SPC76905.1"/>
    </source>
</evidence>
<accession>A0A2N9EQ11</accession>
<evidence type="ECO:0000259" key="2">
    <source>
        <dbReference type="Pfam" id="PF13966"/>
    </source>
</evidence>
<dbReference type="Pfam" id="PF13966">
    <property type="entry name" value="zf-RVT"/>
    <property type="match status" value="1"/>
</dbReference>
<dbReference type="InterPro" id="IPR026960">
    <property type="entry name" value="RVT-Znf"/>
</dbReference>
<dbReference type="EMBL" id="OIVN01000242">
    <property type="protein sequence ID" value="SPC76905.1"/>
    <property type="molecule type" value="Genomic_DNA"/>
</dbReference>
<sequence length="401" mass="45503">MKPVRDDPMTATPHTIPPATISLPPPPPLPPHLYHYPLPHPYTYHGAYPMPPPPVHMGWFNHQATTNPASHAQPPIKHHTVNPPPTQQLTHTQPLQPAKQTHPIQNPLIIENKSFQITLVGGRGNPLCITEKKFKKPVGKLWVGNNDLTWLGDVIDQAVKSQSSWLGLFFESFNLQGWGRISGEISGSSHHWDIAFSRQVQDWELETVTALMELLYSYPIRRGSLDELCWRPSSRKSVWRSKVPTRVAFFTWTAALGKILTVDNLRKRRVVIVDWCCMCKDHGESVNHLLLHCSVAQELWELIFSMFGVAWVMPRGVVDLLSCWSIKSGKTESAAIWKTIPHVLMWCIWRERNNRTFLGEEQSISALKCAFLQTLYEWLKASNLVCCNSMSEMIDSCAVGS</sequence>
<evidence type="ECO:0000256" key="1">
    <source>
        <dbReference type="SAM" id="MobiDB-lite"/>
    </source>
</evidence>
<organism evidence="3">
    <name type="scientific">Fagus sylvatica</name>
    <name type="common">Beechnut</name>
    <dbReference type="NCBI Taxonomy" id="28930"/>
    <lineage>
        <taxon>Eukaryota</taxon>
        <taxon>Viridiplantae</taxon>
        <taxon>Streptophyta</taxon>
        <taxon>Embryophyta</taxon>
        <taxon>Tracheophyta</taxon>
        <taxon>Spermatophyta</taxon>
        <taxon>Magnoliopsida</taxon>
        <taxon>eudicotyledons</taxon>
        <taxon>Gunneridae</taxon>
        <taxon>Pentapetalae</taxon>
        <taxon>rosids</taxon>
        <taxon>fabids</taxon>
        <taxon>Fagales</taxon>
        <taxon>Fagaceae</taxon>
        <taxon>Fagus</taxon>
    </lineage>
</organism>
<proteinExistence type="predicted"/>
<dbReference type="AlphaFoldDB" id="A0A2N9EQ11"/>